<gene>
    <name evidence="2" type="ORF">FD17_GL002416</name>
</gene>
<dbReference type="Pfam" id="PF11694">
    <property type="entry name" value="DUF3290"/>
    <property type="match status" value="1"/>
</dbReference>
<evidence type="ECO:0008006" key="4">
    <source>
        <dbReference type="Google" id="ProtNLM"/>
    </source>
</evidence>
<feature type="transmembrane region" description="Helical" evidence="1">
    <location>
        <begin position="52"/>
        <end position="69"/>
    </location>
</feature>
<organism evidence="2 3">
    <name type="scientific">Lentilactobacillus sunkii DSM 19904</name>
    <dbReference type="NCBI Taxonomy" id="1423808"/>
    <lineage>
        <taxon>Bacteria</taxon>
        <taxon>Bacillati</taxon>
        <taxon>Bacillota</taxon>
        <taxon>Bacilli</taxon>
        <taxon>Lactobacillales</taxon>
        <taxon>Lactobacillaceae</taxon>
        <taxon>Lentilactobacillus</taxon>
    </lineage>
</organism>
<protein>
    <recommendedName>
        <fullName evidence="4">DUF3290 domain-containing protein</fullName>
    </recommendedName>
</protein>
<reference evidence="2 3" key="1">
    <citation type="journal article" date="2015" name="Genome Announc.">
        <title>Expanding the biotechnology potential of lactobacilli through comparative genomics of 213 strains and associated genera.</title>
        <authorList>
            <person name="Sun Z."/>
            <person name="Harris H.M."/>
            <person name="McCann A."/>
            <person name="Guo C."/>
            <person name="Argimon S."/>
            <person name="Zhang W."/>
            <person name="Yang X."/>
            <person name="Jeffery I.B."/>
            <person name="Cooney J.C."/>
            <person name="Kagawa T.F."/>
            <person name="Liu W."/>
            <person name="Song Y."/>
            <person name="Salvetti E."/>
            <person name="Wrobel A."/>
            <person name="Rasinkangas P."/>
            <person name="Parkhill J."/>
            <person name="Rea M.C."/>
            <person name="O'Sullivan O."/>
            <person name="Ritari J."/>
            <person name="Douillard F.P."/>
            <person name="Paul Ross R."/>
            <person name="Yang R."/>
            <person name="Briner A.E."/>
            <person name="Felis G.E."/>
            <person name="de Vos W.M."/>
            <person name="Barrangou R."/>
            <person name="Klaenhammer T.R."/>
            <person name="Caufield P.W."/>
            <person name="Cui Y."/>
            <person name="Zhang H."/>
            <person name="O'Toole P.W."/>
        </authorList>
    </citation>
    <scope>NUCLEOTIDE SEQUENCE [LARGE SCALE GENOMIC DNA]</scope>
    <source>
        <strain evidence="2 3">DSM 19904</strain>
    </source>
</reference>
<sequence length="152" mass="17374">MHMTFYTYDYLHDSQSNWQYGRIAIISVLAVVFILFLIHYLRNRMDIKYKDLSIIVATILLLVLAVQYNDFSAIQSSSKQTGQITQTVKQVAKRLDVRPKTISVNSTNVNANLMVKTPQGFFRVDYNSAGTEFVLERVELDESSDIKVEGAQ</sequence>
<dbReference type="AlphaFoldDB" id="A0A0R1L4B3"/>
<keyword evidence="1" id="KW-0472">Membrane</keyword>
<evidence type="ECO:0000256" key="1">
    <source>
        <dbReference type="SAM" id="Phobius"/>
    </source>
</evidence>
<accession>A0A0R1L4B3</accession>
<dbReference type="Proteomes" id="UP000051581">
    <property type="component" value="Unassembled WGS sequence"/>
</dbReference>
<evidence type="ECO:0000313" key="3">
    <source>
        <dbReference type="Proteomes" id="UP000051581"/>
    </source>
</evidence>
<keyword evidence="1" id="KW-1133">Transmembrane helix</keyword>
<dbReference type="InterPro" id="IPR021707">
    <property type="entry name" value="DUF3290"/>
</dbReference>
<feature type="transmembrane region" description="Helical" evidence="1">
    <location>
        <begin position="20"/>
        <end position="40"/>
    </location>
</feature>
<name>A0A0R1L4B3_9LACO</name>
<keyword evidence="1" id="KW-0812">Transmembrane</keyword>
<comment type="caution">
    <text evidence="2">The sequence shown here is derived from an EMBL/GenBank/DDBJ whole genome shotgun (WGS) entry which is preliminary data.</text>
</comment>
<proteinExistence type="predicted"/>
<keyword evidence="3" id="KW-1185">Reference proteome</keyword>
<evidence type="ECO:0000313" key="2">
    <source>
        <dbReference type="EMBL" id="KRK88547.1"/>
    </source>
</evidence>
<dbReference type="EMBL" id="AZEA01000008">
    <property type="protein sequence ID" value="KRK88547.1"/>
    <property type="molecule type" value="Genomic_DNA"/>
</dbReference>
<dbReference type="PATRIC" id="fig|1423808.3.peg.2467"/>